<dbReference type="EMBL" id="CADEHS020000007">
    <property type="protein sequence ID" value="CAG9942989.1"/>
    <property type="molecule type" value="Genomic_DNA"/>
</dbReference>
<feature type="non-terminal residue" evidence="1">
    <location>
        <position position="23"/>
    </location>
</feature>
<gene>
    <name evidence="1" type="ORF">CRV2_00000142</name>
</gene>
<proteinExistence type="predicted"/>
<protein>
    <submittedName>
        <fullName evidence="1">Uncharacterized protein</fullName>
    </submittedName>
</protein>
<evidence type="ECO:0000313" key="2">
    <source>
        <dbReference type="Proteomes" id="UP000836387"/>
    </source>
</evidence>
<reference evidence="1" key="2">
    <citation type="submission" date="2021-10" db="EMBL/GenBank/DDBJ databases">
        <authorList>
            <person name="Piombo E."/>
        </authorList>
    </citation>
    <scope>NUCLEOTIDE SEQUENCE</scope>
</reference>
<accession>A0ACA9TQA1</accession>
<dbReference type="Proteomes" id="UP000836387">
    <property type="component" value="Unassembled WGS sequence"/>
</dbReference>
<keyword evidence="2" id="KW-1185">Reference proteome</keyword>
<reference evidence="1" key="1">
    <citation type="submission" date="2020-04" db="EMBL/GenBank/DDBJ databases">
        <authorList>
            <person name="Broberg M."/>
        </authorList>
    </citation>
    <scope>NUCLEOTIDE SEQUENCE</scope>
</reference>
<comment type="caution">
    <text evidence="1">The sequence shown here is derived from an EMBL/GenBank/DDBJ whole genome shotgun (WGS) entry which is preliminary data.</text>
</comment>
<name>A0ACA9TQA1_BIOOC</name>
<evidence type="ECO:0000313" key="1">
    <source>
        <dbReference type="EMBL" id="CAG9942989.1"/>
    </source>
</evidence>
<organism evidence="1 2">
    <name type="scientific">Clonostachys rosea f. rosea IK726</name>
    <dbReference type="NCBI Taxonomy" id="1349383"/>
    <lineage>
        <taxon>Eukaryota</taxon>
        <taxon>Fungi</taxon>
        <taxon>Dikarya</taxon>
        <taxon>Ascomycota</taxon>
        <taxon>Pezizomycotina</taxon>
        <taxon>Sordariomycetes</taxon>
        <taxon>Hypocreomycetidae</taxon>
        <taxon>Hypocreales</taxon>
        <taxon>Bionectriaceae</taxon>
        <taxon>Clonostachys</taxon>
    </lineage>
</organism>
<sequence>MASLAAFARKSLPRYAVPLFLRV</sequence>